<dbReference type="InterPro" id="IPR037316">
    <property type="entry name" value="Yen1_H3TH"/>
</dbReference>
<feature type="compositionally biased region" description="Polar residues" evidence="3">
    <location>
        <begin position="434"/>
        <end position="443"/>
    </location>
</feature>
<evidence type="ECO:0000313" key="6">
    <source>
        <dbReference type="EMBL" id="CAG8286011.1"/>
    </source>
</evidence>
<dbReference type="AlphaFoldDB" id="A0A9W4N812"/>
<dbReference type="Pfam" id="PF18380">
    <property type="entry name" value="GEN1_C"/>
    <property type="match status" value="1"/>
</dbReference>
<feature type="compositionally biased region" description="Polar residues" evidence="3">
    <location>
        <begin position="582"/>
        <end position="591"/>
    </location>
</feature>
<reference evidence="6" key="1">
    <citation type="submission" date="2021-07" db="EMBL/GenBank/DDBJ databases">
        <authorList>
            <person name="Branca A.L. A."/>
        </authorList>
    </citation>
    <scope>NUCLEOTIDE SEQUENCE</scope>
</reference>
<dbReference type="InterPro" id="IPR041177">
    <property type="entry name" value="GEN1_C"/>
</dbReference>
<dbReference type="InterPro" id="IPR006084">
    <property type="entry name" value="XPG/Rad2"/>
</dbReference>
<dbReference type="Pfam" id="PF00752">
    <property type="entry name" value="XPG_N"/>
    <property type="match status" value="1"/>
</dbReference>
<dbReference type="SUPFAM" id="SSF88723">
    <property type="entry name" value="PIN domain-like"/>
    <property type="match status" value="1"/>
</dbReference>
<feature type="region of interest" description="Disordered" evidence="3">
    <location>
        <begin position="735"/>
        <end position="784"/>
    </location>
</feature>
<feature type="domain" description="XPG-I" evidence="4">
    <location>
        <begin position="111"/>
        <end position="189"/>
    </location>
</feature>
<comment type="caution">
    <text evidence="6">The sequence shown here is derived from an EMBL/GenBank/DDBJ whole genome shotgun (WGS) entry which is preliminary data.</text>
</comment>
<proteinExistence type="predicted"/>
<evidence type="ECO:0000256" key="2">
    <source>
        <dbReference type="ARBA" id="ARBA00022801"/>
    </source>
</evidence>
<dbReference type="SUPFAM" id="SSF47807">
    <property type="entry name" value="5' to 3' exonuclease, C-terminal subdomain"/>
    <property type="match status" value="1"/>
</dbReference>
<dbReference type="FunFam" id="3.40.50.1010:FF:000037">
    <property type="entry name" value="Rad2-like endonuclease, putative (AFU_orthologue AFUA_3G13260)"/>
    <property type="match status" value="1"/>
</dbReference>
<dbReference type="CDD" id="cd09870">
    <property type="entry name" value="PIN_YEN1"/>
    <property type="match status" value="1"/>
</dbReference>
<organism evidence="6 7">
    <name type="scientific">Penicillium salamii</name>
    <dbReference type="NCBI Taxonomy" id="1612424"/>
    <lineage>
        <taxon>Eukaryota</taxon>
        <taxon>Fungi</taxon>
        <taxon>Dikarya</taxon>
        <taxon>Ascomycota</taxon>
        <taxon>Pezizomycotina</taxon>
        <taxon>Eurotiomycetes</taxon>
        <taxon>Eurotiomycetidae</taxon>
        <taxon>Eurotiales</taxon>
        <taxon>Aspergillaceae</taxon>
        <taxon>Penicillium</taxon>
    </lineage>
</organism>
<dbReference type="Gene3D" id="1.10.150.20">
    <property type="entry name" value="5' to 3' exonuclease, C-terminal subdomain"/>
    <property type="match status" value="1"/>
</dbReference>
<sequence>MGIPGLINVIGPGERISLAKLAVTHLERTARPIRIAVDISIWLFQAQAGRGGRNPELRTLFFRLLNLLALPVHPLFVYDGPHKPAFKRGKAVSSRSYSSVPIIRRSKDLLEKFRFPWHEAPGEAEAECARLQQAGIVDAVMSNDVDALMFGSSMTIMNFSKESGSGTSSATHVTCYAMEQDGHPSNIPFDRPGMILFAMLSGGDYLPSGVQKCGSSIAAQIVKAGFGEDLLQEIALPSDSSAGLKEWRERLQLELDENKSGYFSRKNPSVRIPDTFPDQTILEYYARPKVSSDEDMAFLRNRLREAWDQDIDPLAIRTFAANHLDWKYRGGATKVTRLLAEPLISYRLRLQRPLAAVSSDFSFVPDAPPTCQRVYKTRSSFATDGMPELQLDMLPVDVVGLDILAEECSPDANVNSVPSQGNLNEDFEDEDLDSANTTAPQTASKSRVTRAYDPFSIGKIWVFESVAKIGIPDVVAKWKKEQAEKEAAKAEKARAAAAKKTGTRRAAPKKKGPLDAGMKHGSILKYGTLTKEKPELSTAGKAHLLDAATSGKPPRNPLSRLVGQSETSPIQLDQEDDHLTPSMYSRQGSSPTMRYFSQQVDDLLESFNSMCNLSPTSSAKRRPMAGQALVRSRQIIGVTGETEFEGSETSTLEVDDFQAPSTTLKGLRISYSNPESSFDESSSVYLPTVPSRTRKTRVQPKKVAVSETEEESNEVQDIERAIESLSLSTPAKIEIAHDTSKPAQKLRQTNPQKTVQKSKPPVVTPESQTVEASDSSRIAKTDRHTASEPIILHSKESLSGEQEIPLNTKSCAKKHQQKVGSSSTRATAALSQDCETKGHLENVIIQDGLWSIDQSPFDDLGTASTQNKTRRQAQGGKKKRIPRVSIVDLT</sequence>
<dbReference type="InterPro" id="IPR006086">
    <property type="entry name" value="XPG-I_dom"/>
</dbReference>
<dbReference type="PANTHER" id="PTHR11081">
    <property type="entry name" value="FLAP ENDONUCLEASE FAMILY MEMBER"/>
    <property type="match status" value="1"/>
</dbReference>
<dbReference type="EMBL" id="CAJVPA010000066">
    <property type="protein sequence ID" value="CAG8286011.1"/>
    <property type="molecule type" value="Genomic_DNA"/>
</dbReference>
<keyword evidence="2" id="KW-0378">Hydrolase</keyword>
<dbReference type="SMART" id="SM00485">
    <property type="entry name" value="XPGN"/>
    <property type="match status" value="1"/>
</dbReference>
<dbReference type="Proteomes" id="UP001152646">
    <property type="component" value="Unassembled WGS sequence"/>
</dbReference>
<protein>
    <submittedName>
        <fullName evidence="6">Uncharacterized protein</fullName>
    </submittedName>
</protein>
<feature type="compositionally biased region" description="Polar residues" evidence="3">
    <location>
        <begin position="412"/>
        <end position="421"/>
    </location>
</feature>
<feature type="region of interest" description="Disordered" evidence="3">
    <location>
        <begin position="487"/>
        <end position="519"/>
    </location>
</feature>
<dbReference type="InterPro" id="IPR006085">
    <property type="entry name" value="XPG_DNA_repair_N"/>
</dbReference>
<dbReference type="InterPro" id="IPR036279">
    <property type="entry name" value="5-3_exonuclease_C_sf"/>
</dbReference>
<dbReference type="PANTHER" id="PTHR11081:SF75">
    <property type="entry name" value="ENDONUCLEASE, PUTATIVE (AFU_ORTHOLOGUE AFUA_3G13260)-RELATED"/>
    <property type="match status" value="1"/>
</dbReference>
<dbReference type="GO" id="GO:0006281">
    <property type="term" value="P:DNA repair"/>
    <property type="evidence" value="ECO:0007669"/>
    <property type="project" value="UniProtKB-ARBA"/>
</dbReference>
<dbReference type="SMART" id="SM00484">
    <property type="entry name" value="XPGI"/>
    <property type="match status" value="1"/>
</dbReference>
<feature type="compositionally biased region" description="Polar residues" evidence="3">
    <location>
        <begin position="562"/>
        <end position="571"/>
    </location>
</feature>
<evidence type="ECO:0000259" key="4">
    <source>
        <dbReference type="SMART" id="SM00484"/>
    </source>
</evidence>
<feature type="compositionally biased region" description="Basic residues" evidence="3">
    <location>
        <begin position="501"/>
        <end position="511"/>
    </location>
</feature>
<dbReference type="CDD" id="cd09906">
    <property type="entry name" value="H3TH_YEN1"/>
    <property type="match status" value="1"/>
</dbReference>
<dbReference type="GO" id="GO:0008821">
    <property type="term" value="F:crossover junction DNA endonuclease activity"/>
    <property type="evidence" value="ECO:0007669"/>
    <property type="project" value="InterPro"/>
</dbReference>
<dbReference type="InterPro" id="IPR029060">
    <property type="entry name" value="PIN-like_dom_sf"/>
</dbReference>
<feature type="compositionally biased region" description="Polar residues" evidence="3">
    <location>
        <begin position="746"/>
        <end position="757"/>
    </location>
</feature>
<feature type="compositionally biased region" description="Polar residues" evidence="3">
    <location>
        <begin position="765"/>
        <end position="776"/>
    </location>
</feature>
<evidence type="ECO:0000256" key="3">
    <source>
        <dbReference type="SAM" id="MobiDB-lite"/>
    </source>
</evidence>
<evidence type="ECO:0000259" key="5">
    <source>
        <dbReference type="SMART" id="SM00485"/>
    </source>
</evidence>
<dbReference type="GO" id="GO:0017108">
    <property type="term" value="F:5'-flap endonuclease activity"/>
    <property type="evidence" value="ECO:0007669"/>
    <property type="project" value="TreeGrafter"/>
</dbReference>
<name>A0A9W4N812_9EURO</name>
<dbReference type="FunFam" id="3.40.50.1010:FF:000051">
    <property type="entry name" value="Rad2-like endonuclease, putative (AFU_orthologue AFUA_3G13260)"/>
    <property type="match status" value="1"/>
</dbReference>
<accession>A0A9W4N812</accession>
<feature type="compositionally biased region" description="Basic residues" evidence="3">
    <location>
        <begin position="868"/>
        <end position="881"/>
    </location>
</feature>
<feature type="region of interest" description="Disordered" evidence="3">
    <location>
        <begin position="861"/>
        <end position="881"/>
    </location>
</feature>
<dbReference type="Gene3D" id="3.40.50.1010">
    <property type="entry name" value="5'-nuclease"/>
    <property type="match status" value="2"/>
</dbReference>
<dbReference type="Pfam" id="PF00867">
    <property type="entry name" value="XPG_I"/>
    <property type="match status" value="1"/>
</dbReference>
<feature type="region of interest" description="Disordered" evidence="3">
    <location>
        <begin position="412"/>
        <end position="443"/>
    </location>
</feature>
<keyword evidence="1" id="KW-0540">Nuclease</keyword>
<gene>
    <name evidence="6" type="ORF">PSALAMII_LOCUS1571</name>
</gene>
<dbReference type="OrthoDB" id="2959108at2759"/>
<feature type="region of interest" description="Disordered" evidence="3">
    <location>
        <begin position="546"/>
        <end position="591"/>
    </location>
</feature>
<evidence type="ECO:0000313" key="7">
    <source>
        <dbReference type="Proteomes" id="UP001152646"/>
    </source>
</evidence>
<dbReference type="PRINTS" id="PR00853">
    <property type="entry name" value="XPGRADSUPER"/>
</dbReference>
<feature type="domain" description="XPG N-terminal" evidence="5">
    <location>
        <begin position="1"/>
        <end position="102"/>
    </location>
</feature>
<evidence type="ECO:0000256" key="1">
    <source>
        <dbReference type="ARBA" id="ARBA00022722"/>
    </source>
</evidence>